<evidence type="ECO:0000256" key="1">
    <source>
        <dbReference type="SAM" id="Phobius"/>
    </source>
</evidence>
<name>A0A965GF79_9PROT</name>
<evidence type="ECO:0000313" key="3">
    <source>
        <dbReference type="Proteomes" id="UP000740727"/>
    </source>
</evidence>
<keyword evidence="1" id="KW-0812">Transmembrane</keyword>
<reference evidence="2" key="1">
    <citation type="submission" date="2018-10" db="EMBL/GenBank/DDBJ databases">
        <title>Iterative Subtractive Binning of Freshwater Chronoseries Metagenomes Recovers Nearly Complete Genomes from over Four Hundred Novel Species.</title>
        <authorList>
            <person name="Rodriguez-R L.M."/>
            <person name="Tsementzi D."/>
            <person name="Luo C."/>
            <person name="Konstantinidis K.T."/>
        </authorList>
    </citation>
    <scope>NUCLEOTIDE SEQUENCE</scope>
    <source>
        <strain evidence="2">WB5_2A_028</strain>
    </source>
</reference>
<proteinExistence type="predicted"/>
<evidence type="ECO:0000313" key="2">
    <source>
        <dbReference type="EMBL" id="NBR94522.1"/>
    </source>
</evidence>
<dbReference type="EMBL" id="RFXN01000175">
    <property type="protein sequence ID" value="NBR94522.1"/>
    <property type="molecule type" value="Genomic_DNA"/>
</dbReference>
<dbReference type="AlphaFoldDB" id="A0A965GF79"/>
<gene>
    <name evidence="2" type="ORF">EBT44_06850</name>
</gene>
<keyword evidence="1" id="KW-0472">Membrane</keyword>
<dbReference type="Proteomes" id="UP000740727">
    <property type="component" value="Unassembled WGS sequence"/>
</dbReference>
<sequence>MTNIRFVAYTALAVGLINWRYIDFNAGSFAIIVGAVLLLATLIKPVHSKLVKGPGFVLAFVLVAVAIIYSFLA</sequence>
<feature type="transmembrane region" description="Helical" evidence="1">
    <location>
        <begin position="24"/>
        <end position="43"/>
    </location>
</feature>
<feature type="transmembrane region" description="Helical" evidence="1">
    <location>
        <begin position="55"/>
        <end position="72"/>
    </location>
</feature>
<comment type="caution">
    <text evidence="2">The sequence shown here is derived from an EMBL/GenBank/DDBJ whole genome shotgun (WGS) entry which is preliminary data.</text>
</comment>
<protein>
    <submittedName>
        <fullName evidence="2">Uncharacterized protein</fullName>
    </submittedName>
</protein>
<keyword evidence="1" id="KW-1133">Transmembrane helix</keyword>
<accession>A0A965GF79</accession>
<organism evidence="2 3">
    <name type="scientific">Candidatus Fonsibacter lacus</name>
    <dbReference type="NCBI Taxonomy" id="2576439"/>
    <lineage>
        <taxon>Bacteria</taxon>
        <taxon>Pseudomonadati</taxon>
        <taxon>Pseudomonadota</taxon>
        <taxon>Alphaproteobacteria</taxon>
        <taxon>Candidatus Pelagibacterales</taxon>
        <taxon>Candidatus Pelagibacterales incertae sedis</taxon>
        <taxon>Candidatus Fonsibacter</taxon>
    </lineage>
</organism>